<reference evidence="2" key="3">
    <citation type="submission" date="2019-01" db="EMBL/GenBank/DDBJ databases">
        <authorList>
            <consortium name="GenomeTrakr network: Whole genome sequencing for foodborne pathogen traceback"/>
        </authorList>
    </citation>
    <scope>NUCLEOTIDE SEQUENCE</scope>
    <source>
        <strain evidence="2">AUSMDU00022896</strain>
    </source>
</reference>
<keyword evidence="1" id="KW-0472">Membrane</keyword>
<protein>
    <submittedName>
        <fullName evidence="4">DUF2157 domain-containing protein</fullName>
    </submittedName>
</protein>
<evidence type="ECO:0000313" key="4">
    <source>
        <dbReference type="EMBL" id="HAE6939065.1"/>
    </source>
</evidence>
<dbReference type="EMBL" id="DAASTI010000002">
    <property type="protein sequence ID" value="HAE6939065.1"/>
    <property type="molecule type" value="Genomic_DNA"/>
</dbReference>
<feature type="transmembrane region" description="Helical" evidence="1">
    <location>
        <begin position="316"/>
        <end position="333"/>
    </location>
</feature>
<feature type="transmembrane region" description="Helical" evidence="1">
    <location>
        <begin position="143"/>
        <end position="160"/>
    </location>
</feature>
<feature type="transmembrane region" description="Helical" evidence="1">
    <location>
        <begin position="49"/>
        <end position="77"/>
    </location>
</feature>
<organism evidence="4">
    <name type="scientific">Salmonella enterica subsp. enterica serovar Heidelberg</name>
    <dbReference type="NCBI Taxonomy" id="611"/>
    <lineage>
        <taxon>Bacteria</taxon>
        <taxon>Pseudomonadati</taxon>
        <taxon>Pseudomonadota</taxon>
        <taxon>Gammaproteobacteria</taxon>
        <taxon>Enterobacterales</taxon>
        <taxon>Enterobacteriaceae</taxon>
        <taxon>Salmonella</taxon>
    </lineage>
</organism>
<feature type="transmembrane region" description="Helical" evidence="1">
    <location>
        <begin position="289"/>
        <end position="310"/>
    </location>
</feature>
<dbReference type="AlphaFoldDB" id="A0A5I2L9W4"/>
<feature type="transmembrane region" description="Helical" evidence="1">
    <location>
        <begin position="83"/>
        <end position="101"/>
    </location>
</feature>
<evidence type="ECO:0000313" key="2">
    <source>
        <dbReference type="EMBL" id="ECA8232753.1"/>
    </source>
</evidence>
<proteinExistence type="predicted"/>
<comment type="caution">
    <text evidence="4">The sequence shown here is derived from an EMBL/GenBank/DDBJ whole genome shotgun (WGS) entry which is preliminary data.</text>
</comment>
<keyword evidence="1" id="KW-0812">Transmembrane</keyword>
<reference evidence="4" key="2">
    <citation type="submission" date="2018-07" db="EMBL/GenBank/DDBJ databases">
        <authorList>
            <consortium name="NCBI Pathogen Detection Project"/>
        </authorList>
    </citation>
    <scope>NUCLEOTIDE SEQUENCE</scope>
    <source>
        <strain evidence="4">IVB 588/24</strain>
    </source>
</reference>
<feature type="transmembrane region" description="Helical" evidence="1">
    <location>
        <begin position="198"/>
        <end position="216"/>
    </location>
</feature>
<dbReference type="EMBL" id="AAHVPR010000071">
    <property type="protein sequence ID" value="ECA8232753.1"/>
    <property type="molecule type" value="Genomic_DNA"/>
</dbReference>
<gene>
    <name evidence="2" type="ORF">EQK47_23010</name>
    <name evidence="3" type="ORF">G0B22_21360</name>
    <name evidence="4" type="ORF">GNB72_000770</name>
</gene>
<feature type="transmembrane region" description="Helical" evidence="1">
    <location>
        <begin position="262"/>
        <end position="282"/>
    </location>
</feature>
<name>A0A5I2L9W4_SALET</name>
<evidence type="ECO:0000313" key="3">
    <source>
        <dbReference type="EMBL" id="HAC6548801.1"/>
    </source>
</evidence>
<feature type="transmembrane region" description="Helical" evidence="1">
    <location>
        <begin position="113"/>
        <end position="131"/>
    </location>
</feature>
<sequence length="355" mass="40229">MNVTRKQEHIIRRALADWKQQGRITDSEHAKLAATLNTVAFDWQRLSRYAFWTATACMLTALVSFLADSVLVSWLLVLFSDSWMLRIGCPFVLAVLLYLWGFHRQRRETQWHYSTEAIVFLGVVFTALMLWQLGERLDNGSGHVAPLFLTGCAIYGTVAWSGRSGQVWLFFLLALGSWFGAETGYVSGRGAYWLGMNYPIRFVLFGGALLVTCLLLRDVLAKRRLFTISKATGLTYLFIALWIMSIFGNYDPDRWSSVAREALILWALLFAVAAGLCIYISLRTDDGMLRGFGLTFLVVNLYTRFFEYFWDSLHKVVFFLIIAISLAVVGRYAERIWHAGGQTSPDDGQGTRGQS</sequence>
<dbReference type="EMBL" id="DAAMGI010000026">
    <property type="protein sequence ID" value="HAC6548801.1"/>
    <property type="molecule type" value="Genomic_DNA"/>
</dbReference>
<feature type="transmembrane region" description="Helical" evidence="1">
    <location>
        <begin position="167"/>
        <end position="186"/>
    </location>
</feature>
<accession>A0A5I2L9W4</accession>
<evidence type="ECO:0000256" key="1">
    <source>
        <dbReference type="SAM" id="Phobius"/>
    </source>
</evidence>
<feature type="transmembrane region" description="Helical" evidence="1">
    <location>
        <begin position="228"/>
        <end position="250"/>
    </location>
</feature>
<reference evidence="4" key="1">
    <citation type="journal article" date="2018" name="Genome Biol.">
        <title>SKESA: strategic k-mer extension for scrupulous assemblies.</title>
        <authorList>
            <person name="Souvorov A."/>
            <person name="Agarwala R."/>
            <person name="Lipman D.J."/>
        </authorList>
    </citation>
    <scope>NUCLEOTIDE SEQUENCE</scope>
    <source>
        <strain evidence="4">IVB 588/24</strain>
    </source>
</reference>
<keyword evidence="1" id="KW-1133">Transmembrane helix</keyword>